<feature type="compositionally biased region" description="Basic residues" evidence="1">
    <location>
        <begin position="341"/>
        <end position="353"/>
    </location>
</feature>
<feature type="compositionally biased region" description="Polar residues" evidence="1">
    <location>
        <begin position="1759"/>
        <end position="1769"/>
    </location>
</feature>
<feature type="region of interest" description="Disordered" evidence="1">
    <location>
        <begin position="478"/>
        <end position="499"/>
    </location>
</feature>
<feature type="compositionally biased region" description="Polar residues" evidence="1">
    <location>
        <begin position="1729"/>
        <end position="1744"/>
    </location>
</feature>
<feature type="region of interest" description="Disordered" evidence="1">
    <location>
        <begin position="1936"/>
        <end position="1987"/>
    </location>
</feature>
<feature type="compositionally biased region" description="Basic and acidic residues" evidence="1">
    <location>
        <begin position="331"/>
        <end position="340"/>
    </location>
</feature>
<dbReference type="KEGG" id="pcot:PCOAH_00027460"/>
<feature type="compositionally biased region" description="Basic and acidic residues" evidence="1">
    <location>
        <begin position="1944"/>
        <end position="1961"/>
    </location>
</feature>
<feature type="compositionally biased region" description="Basic residues" evidence="1">
    <location>
        <begin position="1669"/>
        <end position="1678"/>
    </location>
</feature>
<dbReference type="EMBL" id="CP016247">
    <property type="protein sequence ID" value="ANQ08236.1"/>
    <property type="molecule type" value="Genomic_DNA"/>
</dbReference>
<feature type="compositionally biased region" description="Basic and acidic residues" evidence="1">
    <location>
        <begin position="1799"/>
        <end position="1826"/>
    </location>
</feature>
<feature type="region of interest" description="Disordered" evidence="1">
    <location>
        <begin position="657"/>
        <end position="680"/>
    </location>
</feature>
<dbReference type="RefSeq" id="XP_019914931.1">
    <property type="nucleotide sequence ID" value="XM_020059551.1"/>
</dbReference>
<feature type="compositionally biased region" description="Polar residues" evidence="1">
    <location>
        <begin position="1968"/>
        <end position="1977"/>
    </location>
</feature>
<feature type="region of interest" description="Disordered" evidence="1">
    <location>
        <begin position="1759"/>
        <end position="1826"/>
    </location>
</feature>
<proteinExistence type="predicted"/>
<evidence type="ECO:0000256" key="1">
    <source>
        <dbReference type="SAM" id="MobiDB-lite"/>
    </source>
</evidence>
<feature type="compositionally biased region" description="Polar residues" evidence="1">
    <location>
        <begin position="1148"/>
        <end position="1162"/>
    </location>
</feature>
<feature type="compositionally biased region" description="Polar residues" evidence="1">
    <location>
        <begin position="1062"/>
        <end position="1074"/>
    </location>
</feature>
<sequence length="2502" mass="279135">MPKGVSQREEQNYARQNMTRTGRRPCGDSPQECPLSLGRCKSSEDSVLIDEDRRRGSESNGSSTEERLFTPNYYRGGSKRNTINIRIKKNANGNLQHSGGGKKKEEQKSFIKSLIDKIEEMYKKGSHGEKGNSHKLPFESRPAFLLNEYINVEPTNNVTYRRRTPHKTLRRSDFVGINLKPFVRFKSHSKGDDDRANRSGDPRKRAIIKISNQSPHEIFNPRCINTNRCSSEYPKAANFYSLRNDVMGGNFPFWGGQGEKNRIGTSVGTHHWGKLTDKECNYRNMYDAPFVHLNPVQRCATYNPWCGGSAAGNVNKAGVACHVKKNHPHRRLDNSAEKREHRIRVRINRKGAGRKNEGDGDGEDGDSEGSKTESGSMIKRPHHGRSPLAKDNDHLGKHNPRNLQEKEREKKFLVNLSLPLKNPRGNNCTEGKRTTNLGGNINGDAPSHVLFTSKGKRGMNLNVKNRSNERIRLRYAGKDGEDKESAKMRSNSTSTCDTAKHNKLLSGTYSSFGGSQQSCCREPTKCHRSGLNIHCMHGSNDGSNDGSKDRSNNGSKDRSNNGSNSSTNKTKKGTEMQVHPEGTKRRSSHTWSKAPEEYHDQYERRLHNRGDHKTMGKNSSQLRAQTEQNRCIRDARGVKGQYISSYLQLEDNKKGEKTLSTEGYESGESKNERHKYEVDKKTDAVKNEGKLLLLAQHNEKLISDRGKEAPQQYCKMLTWGTSNNGGNRSYKSDRIARKKGEKSAKGNGEKSLTCSNSLEGQQKYKNLRTITIPSDSVDGTNEENPRGRQPIKGGGEKSTGEHRIASSFNMSNRIDTQDNSMEKYQMVQYYKSRDKKVCSGSSCICEDSAHNVCYNRVGKNKGSHTNANPFGHINEVLEIKDKGGRSRSVATALSNSQRNKKREEFFPDEEGRSCPWGSSSRRGVHTTAVPPKEVGSSDSERHYKNEERLYSKEEKKKSNMHSKGSSHCIEGEVNYNSGTNQKLDRYKSRRGDNSSRLHNFVEGTKSEARDCPVWEHSQVDDPEKFLWHRTEKTYAPSGEEISGRKNEAHQGVVGPLGEGSIQVRTSKTGSTSGPQKMGGRTDDGILANPDFEDHTTNYRTNSKLRHRSDFQSTSHRKKAGRRDKTEKQREHYTEGNSHSHHSSKENFENVQPSQLSCSNSLQRKSKKMKSALSGDIFAQKRVSHSRERSSSSGESHDKKGAHHGDERYDKGRSSTKWGKDSSSNFSDYHAMNNIERVLYNSRGASKEEEKVGTEGGTIGRRSRSIDRGSVVHYTHGSHPYGDTKEIAKRSLHHDSNNNMSSCKGDGSQKNGKQHLPVGTTPNNCIHMSHLSRSPMTSKKPTVINSDVHSDKSASTQGEQVNVEKSFHYGEDSQLCSDKDEAIIRKVKSKDGESNIYQIHESVCSERRGETSSEQMVAGRRLNNGGTHQSRQNTLSNEKYRTLQRSHNYHDEDEHERRSNRRMRNSLREGSKHSGNCYSEGASADQLAILDNLNYRHDDESDMNRSDHGVNLDAAKCGNSERGNSYVRRHTKVSTSSAGNISNWGNVLRENSSMDKNGFPYGSHLMLKERSSGDIFRKENSNSNNQSRFTQGTCDFSKNEHHSKHERDQHMSFISDAQKEPVSMGDEAGRSMSLGGGRASSRRGKCGKSENNSGHSIDEQIDQRGDNHWRRGSKHTHSNRKGDYEEGEEITPHSGSPRMEDKKKHHNGDANKYKEGRKQKGSHISGRSYGHSQCSQRSGSISEGNITSCSGSHAIYDKINPSTVSRSNSSLHHEEKKKRVKSSGPNLGAHHGGNRHLSKTSRDWHSGHIAQGDKHRSYDRGASKWDAERSWVGERNRHDEYVHVREDGISSDHRSAQPAANQLCGKDSKLKSIPSVHSNQEGTRERRRSHCSSASICISNCREEEVTLQRHRSNYEGTSEMERKRTVQENKNTVRNNWTGNERMSCSREKETTSCNSEKGEMRNGGFPSKTNEYQPNVNIGKENDMPSARRDIPVMSRTMEPKTGEYTQGYVNEQMEMSKLTPMITPTQFNIVGSANTVEGPIRMENPHPIYPSRNNGQQIMISKTVSGVVGLKKANEYMKSELNYYLSGGGNFTEGSRHSYEEANGKVVNSSQPLSETNRVKNGIISVDVDSPKCCSIGAVDAIDSTLGGESNTGNRLVNYKGGELRERNRGHMSNVSIFRGGQGGTGSLGLPSENTNVDATNVQVGSAPLNDPPANGEEGNFSTFNEDKGRSALGQQNEKIKFNNGMYYYANVGASQGVQIFNPGDTSNLRNNNTLYGPPNNAIPMSKQYSYLSDPTHRQFLPHPPSVTPNGNNFNGMHYENKAVSMPNLGNIKFQGNLFNAGMGNKIGDPVNVTRSDIPSVVHAQTDQLPPQQIIHPNFSKALQIPINYANISNGLNYNATNARRNDLLINSRPYGGNIFYDVNGKAYIVGTNGAAHTSSVKTLRNYALPSYHRPIDNANQSNLNRDQLIGQTGHANLVTPVAMHGGSDIGLKKPSVVLS</sequence>
<feature type="region of interest" description="Disordered" evidence="1">
    <location>
        <begin position="883"/>
        <end position="976"/>
    </location>
</feature>
<name>A0A1B1DZM3_9APIC</name>
<feature type="compositionally biased region" description="Basic and acidic residues" evidence="1">
    <location>
        <begin position="594"/>
        <end position="614"/>
    </location>
</feature>
<feature type="compositionally biased region" description="Basic and acidic residues" evidence="1">
    <location>
        <begin position="938"/>
        <end position="957"/>
    </location>
</feature>
<evidence type="ECO:0000313" key="3">
    <source>
        <dbReference type="Proteomes" id="UP000092716"/>
    </source>
</evidence>
<feature type="region of interest" description="Disordered" evidence="1">
    <location>
        <begin position="1"/>
        <end position="81"/>
    </location>
</feature>
<feature type="compositionally biased region" description="Polar residues" evidence="1">
    <location>
        <begin position="488"/>
        <end position="497"/>
    </location>
</feature>
<accession>A0A1B1DZM3</accession>
<feature type="region of interest" description="Disordered" evidence="1">
    <location>
        <begin position="722"/>
        <end position="802"/>
    </location>
</feature>
<reference evidence="3" key="1">
    <citation type="submission" date="2016-06" db="EMBL/GenBank/DDBJ databases">
        <title>First high quality genome sequence of Plasmodium coatneyi using continuous long reads from single molecule, real-time sequencing.</title>
        <authorList>
            <person name="Chien J.-T."/>
            <person name="Pakala S.B."/>
            <person name="Geraldo J.A."/>
            <person name="Lapp S.A."/>
            <person name="Barnwell J.W."/>
            <person name="Kissinger J.C."/>
            <person name="Galinski M.R."/>
            <person name="Humphrey J.C."/>
        </authorList>
    </citation>
    <scope>NUCLEOTIDE SEQUENCE [LARGE SCALE GENOMIC DNA]</scope>
    <source>
        <strain evidence="3">Hackeri</strain>
    </source>
</reference>
<feature type="compositionally biased region" description="Basic and acidic residues" evidence="1">
    <location>
        <begin position="1447"/>
        <end position="1456"/>
    </location>
</feature>
<feature type="compositionally biased region" description="Basic and acidic residues" evidence="1">
    <location>
        <begin position="1184"/>
        <end position="1212"/>
    </location>
</feature>
<feature type="compositionally biased region" description="Basic and acidic residues" evidence="1">
    <location>
        <begin position="1122"/>
        <end position="1133"/>
    </location>
</feature>
<organism evidence="2 3">
    <name type="scientific">Plasmodium coatneyi</name>
    <dbReference type="NCBI Taxonomy" id="208452"/>
    <lineage>
        <taxon>Eukaryota</taxon>
        <taxon>Sar</taxon>
        <taxon>Alveolata</taxon>
        <taxon>Apicomplexa</taxon>
        <taxon>Aconoidasida</taxon>
        <taxon>Haemosporida</taxon>
        <taxon>Plasmodiidae</taxon>
        <taxon>Plasmodium</taxon>
    </lineage>
</organism>
<keyword evidence="3" id="KW-1185">Reference proteome</keyword>
<feature type="compositionally biased region" description="Basic and acidic residues" evidence="1">
    <location>
        <begin position="1"/>
        <end position="12"/>
    </location>
</feature>
<gene>
    <name evidence="2" type="ORF">PCOAH_00027460</name>
</gene>
<feature type="region of interest" description="Disordered" evidence="1">
    <location>
        <begin position="325"/>
        <end position="408"/>
    </location>
</feature>
<feature type="compositionally biased region" description="Basic and acidic residues" evidence="1">
    <location>
        <begin position="478"/>
        <end position="487"/>
    </location>
</feature>
<feature type="compositionally biased region" description="Polar residues" evidence="1">
    <location>
        <begin position="616"/>
        <end position="629"/>
    </location>
</feature>
<dbReference type="GeneID" id="30909474"/>
<dbReference type="OrthoDB" id="381824at2759"/>
<protein>
    <submittedName>
        <fullName evidence="2">Uncharacterized protein</fullName>
    </submittedName>
</protein>
<feature type="compositionally biased region" description="Basic and acidic residues" evidence="1">
    <location>
        <begin position="901"/>
        <end position="912"/>
    </location>
</feature>
<feature type="region of interest" description="Disordered" evidence="1">
    <location>
        <begin position="537"/>
        <end position="629"/>
    </location>
</feature>
<feature type="region of interest" description="Disordered" evidence="1">
    <location>
        <begin position="1419"/>
        <end position="1478"/>
    </location>
</feature>
<feature type="region of interest" description="Disordered" evidence="1">
    <location>
        <begin position="1051"/>
        <end position="1224"/>
    </location>
</feature>
<feature type="region of interest" description="Disordered" evidence="1">
    <location>
        <begin position="1577"/>
        <end position="1744"/>
    </location>
</feature>
<feature type="region of interest" description="Disordered" evidence="1">
    <location>
        <begin position="1293"/>
        <end position="1322"/>
    </location>
</feature>
<feature type="compositionally biased region" description="Polar residues" evidence="1">
    <location>
        <begin position="750"/>
        <end position="779"/>
    </location>
</feature>
<dbReference type="VEuPathDB" id="PlasmoDB:PCOAH_00027460"/>
<feature type="compositionally biased region" description="Polar residues" evidence="1">
    <location>
        <begin position="888"/>
        <end position="897"/>
    </location>
</feature>
<evidence type="ECO:0000313" key="2">
    <source>
        <dbReference type="EMBL" id="ANQ08236.1"/>
    </source>
</evidence>
<feature type="compositionally biased region" description="Basic and acidic residues" evidence="1">
    <location>
        <begin position="1596"/>
        <end position="1609"/>
    </location>
</feature>
<feature type="compositionally biased region" description="Polar residues" evidence="1">
    <location>
        <begin position="1423"/>
        <end position="1436"/>
    </location>
</feature>
<feature type="compositionally biased region" description="Basic and acidic residues" evidence="1">
    <location>
        <begin position="1697"/>
        <end position="1717"/>
    </location>
</feature>
<feature type="compositionally biased region" description="Basic and acidic residues" evidence="1">
    <location>
        <begin position="1655"/>
        <end position="1668"/>
    </location>
</feature>
<feature type="compositionally biased region" description="Basic and acidic residues" evidence="1">
    <location>
        <begin position="546"/>
        <end position="559"/>
    </location>
</feature>
<dbReference type="Proteomes" id="UP000092716">
    <property type="component" value="Chromosome 9"/>
</dbReference>
<feature type="compositionally biased region" description="Polar residues" evidence="1">
    <location>
        <begin position="1580"/>
        <end position="1595"/>
    </location>
</feature>
<feature type="compositionally biased region" description="Polar residues" evidence="1">
    <location>
        <begin position="1214"/>
        <end position="1224"/>
    </location>
</feature>
<feature type="compositionally biased region" description="Basic and acidic residues" evidence="1">
    <location>
        <begin position="667"/>
        <end position="680"/>
    </location>
</feature>